<gene>
    <name evidence="2" type="ORF">A1Q5_15725</name>
</gene>
<evidence type="ECO:0000256" key="1">
    <source>
        <dbReference type="SAM" id="SignalP"/>
    </source>
</evidence>
<proteinExistence type="predicted"/>
<dbReference type="EMBL" id="AJYJ02000014">
    <property type="protein sequence ID" value="OEF22524.1"/>
    <property type="molecule type" value="Genomic_DNA"/>
</dbReference>
<keyword evidence="1" id="KW-0732">Signal</keyword>
<organism evidence="2 3">
    <name type="scientific">Aliivibrio logei 5S-186</name>
    <dbReference type="NCBI Taxonomy" id="626086"/>
    <lineage>
        <taxon>Bacteria</taxon>
        <taxon>Pseudomonadati</taxon>
        <taxon>Pseudomonadota</taxon>
        <taxon>Gammaproteobacteria</taxon>
        <taxon>Vibrionales</taxon>
        <taxon>Vibrionaceae</taxon>
        <taxon>Aliivibrio</taxon>
    </lineage>
</organism>
<evidence type="ECO:0000313" key="2">
    <source>
        <dbReference type="EMBL" id="OEF22524.1"/>
    </source>
</evidence>
<feature type="signal peptide" evidence="1">
    <location>
        <begin position="1"/>
        <end position="22"/>
    </location>
</feature>
<sequence>MKKWIIQCAIVFFSFSSFFVHAAFDLKGEVTGGNLRWDNVTKSGSDMVPSMWETPSSLQTTTSWIPATFSIAPVNSIILTGDGGDTSAAIDISVTGMQYNTTGINFSESSNTLGGACSVDNVSLPIITVQGDSCVSSSTLTSTTSIAPFVFFRPVFSIGDAEIIGALSGLPEGIYSGMVPINIRYYYESFGGAITYRNVNEVIMFSIEYSPVEISSVNVIGDGVMSPVYDTTTKRISSETDYDITVNGYFNNGIVLTMPIKDYELINSTDATVKIPYSITCQECSDLNLVDDDGVLVNEVTSIGQGTGNQTSIPFTLSFKYDVKGDSLLSGDYNDLVIIMLEPGI</sequence>
<accession>A0ABX3B0J2</accession>
<evidence type="ECO:0000313" key="3">
    <source>
        <dbReference type="Proteomes" id="UP000095059"/>
    </source>
</evidence>
<name>A0ABX3B0J2_ALILO</name>
<protein>
    <recommendedName>
        <fullName evidence="4">Adhesin</fullName>
    </recommendedName>
</protein>
<reference evidence="2 3" key="1">
    <citation type="journal article" date="2012" name="Science">
        <title>Ecological populations of bacteria act as socially cohesive units of antibiotic production and resistance.</title>
        <authorList>
            <person name="Cordero O.X."/>
            <person name="Wildschutte H."/>
            <person name="Kirkup B."/>
            <person name="Proehl S."/>
            <person name="Ngo L."/>
            <person name="Hussain F."/>
            <person name="Le Roux F."/>
            <person name="Mincer T."/>
            <person name="Polz M.F."/>
        </authorList>
    </citation>
    <scope>NUCLEOTIDE SEQUENCE [LARGE SCALE GENOMIC DNA]</scope>
    <source>
        <strain evidence="2 3">5S-186</strain>
    </source>
</reference>
<keyword evidence="3" id="KW-1185">Reference proteome</keyword>
<dbReference type="RefSeq" id="WP_017021982.1">
    <property type="nucleotide sequence ID" value="NZ_AJYJ02000014.1"/>
</dbReference>
<evidence type="ECO:0008006" key="4">
    <source>
        <dbReference type="Google" id="ProtNLM"/>
    </source>
</evidence>
<dbReference type="Proteomes" id="UP000095059">
    <property type="component" value="Unassembled WGS sequence"/>
</dbReference>
<comment type="caution">
    <text evidence="2">The sequence shown here is derived from an EMBL/GenBank/DDBJ whole genome shotgun (WGS) entry which is preliminary data.</text>
</comment>
<feature type="chain" id="PRO_5045461580" description="Adhesin" evidence="1">
    <location>
        <begin position="23"/>
        <end position="345"/>
    </location>
</feature>